<reference evidence="9" key="3">
    <citation type="submission" date="2022-06" db="UniProtKB">
        <authorList>
            <consortium name="EnsemblMetazoa"/>
        </authorList>
    </citation>
    <scope>IDENTIFICATION</scope>
</reference>
<dbReference type="PROSITE" id="PS51192">
    <property type="entry name" value="HELICASE_ATP_BIND_1"/>
    <property type="match status" value="1"/>
</dbReference>
<dbReference type="Pfam" id="PF00270">
    <property type="entry name" value="DEAD"/>
    <property type="match status" value="1"/>
</dbReference>
<evidence type="ECO:0000259" key="7">
    <source>
        <dbReference type="PROSITE" id="PS51194"/>
    </source>
</evidence>
<reference evidence="8" key="2">
    <citation type="submission" date="2020-01" db="EMBL/GenBank/DDBJ databases">
        <authorList>
            <person name="Korhonen P.K.K."/>
            <person name="Guangxu M.G."/>
            <person name="Wang T.W."/>
            <person name="Stroehlein A.J.S."/>
            <person name="Young N.D."/>
            <person name="Ang C.-S.A."/>
            <person name="Fernando D.W.F."/>
            <person name="Lu H.L."/>
            <person name="Taylor S.T."/>
            <person name="Ehtesham M.E.M."/>
            <person name="Najaraj S.H.N."/>
            <person name="Harsha G.H.G."/>
            <person name="Madugundu A.M."/>
            <person name="Renuse S.R."/>
            <person name="Holt D.H."/>
            <person name="Pandey A.P."/>
            <person name="Papenfuss A.P."/>
            <person name="Gasser R.B.G."/>
            <person name="Fischer K.F."/>
        </authorList>
    </citation>
    <scope>NUCLEOTIDE SEQUENCE</scope>
    <source>
        <strain evidence="8">SSS_KF_BRIS2020</strain>
    </source>
</reference>
<dbReference type="Gene3D" id="3.40.50.300">
    <property type="entry name" value="P-loop containing nucleotide triphosphate hydrolases"/>
    <property type="match status" value="2"/>
</dbReference>
<feature type="domain" description="Helicase C-terminal" evidence="7">
    <location>
        <begin position="400"/>
        <end position="551"/>
    </location>
</feature>
<keyword evidence="3" id="KW-0378">Hydrolase</keyword>
<dbReference type="SMART" id="SM00487">
    <property type="entry name" value="DEXDc"/>
    <property type="match status" value="1"/>
</dbReference>
<name>A0A834RDD0_SARSC</name>
<dbReference type="InterPro" id="IPR014001">
    <property type="entry name" value="Helicase_ATP-bd"/>
</dbReference>
<dbReference type="SMART" id="SM00490">
    <property type="entry name" value="HELICc"/>
    <property type="match status" value="1"/>
</dbReference>
<dbReference type="Pfam" id="PF00271">
    <property type="entry name" value="Helicase_C"/>
    <property type="match status" value="1"/>
</dbReference>
<evidence type="ECO:0000259" key="6">
    <source>
        <dbReference type="PROSITE" id="PS51192"/>
    </source>
</evidence>
<dbReference type="Proteomes" id="UP000070412">
    <property type="component" value="Unassembled WGS sequence"/>
</dbReference>
<reference evidence="10" key="1">
    <citation type="journal article" date="2020" name="PLoS Negl. Trop. Dis.">
        <title>High-quality nuclear genome for Sarcoptes scabiei-A critical resource for a neglected parasite.</title>
        <authorList>
            <person name="Korhonen P.K."/>
            <person name="Gasser R.B."/>
            <person name="Ma G."/>
            <person name="Wang T."/>
            <person name="Stroehlein A.J."/>
            <person name="Young N.D."/>
            <person name="Ang C.S."/>
            <person name="Fernando D.D."/>
            <person name="Lu H.C."/>
            <person name="Taylor S."/>
            <person name="Reynolds S.L."/>
            <person name="Mofiz E."/>
            <person name="Najaraj S.H."/>
            <person name="Gowda H."/>
            <person name="Madugundu A."/>
            <person name="Renuse S."/>
            <person name="Holt D."/>
            <person name="Pandey A."/>
            <person name="Papenfuss A.T."/>
            <person name="Fischer K."/>
        </authorList>
    </citation>
    <scope>NUCLEOTIDE SEQUENCE [LARGE SCALE GENOMIC DNA]</scope>
</reference>
<organism evidence="8">
    <name type="scientific">Sarcoptes scabiei</name>
    <name type="common">Itch mite</name>
    <name type="synonym">Acarus scabiei</name>
    <dbReference type="NCBI Taxonomy" id="52283"/>
    <lineage>
        <taxon>Eukaryota</taxon>
        <taxon>Metazoa</taxon>
        <taxon>Ecdysozoa</taxon>
        <taxon>Arthropoda</taxon>
        <taxon>Chelicerata</taxon>
        <taxon>Arachnida</taxon>
        <taxon>Acari</taxon>
        <taxon>Acariformes</taxon>
        <taxon>Sarcoptiformes</taxon>
        <taxon>Astigmata</taxon>
        <taxon>Psoroptidia</taxon>
        <taxon>Sarcoptoidea</taxon>
        <taxon>Sarcoptidae</taxon>
        <taxon>Sarcoptinae</taxon>
        <taxon>Sarcoptes</taxon>
    </lineage>
</organism>
<protein>
    <recommendedName>
        <fullName evidence="1">RNA helicase</fullName>
        <ecNumber evidence="1">3.6.4.13</ecNumber>
    </recommendedName>
</protein>
<evidence type="ECO:0000256" key="2">
    <source>
        <dbReference type="ARBA" id="ARBA00022741"/>
    </source>
</evidence>
<evidence type="ECO:0000313" key="8">
    <source>
        <dbReference type="EMBL" id="KAF7494508.1"/>
    </source>
</evidence>
<evidence type="ECO:0000256" key="4">
    <source>
        <dbReference type="ARBA" id="ARBA00022806"/>
    </source>
</evidence>
<keyword evidence="10" id="KW-1185">Reference proteome</keyword>
<dbReference type="InterPro" id="IPR027417">
    <property type="entry name" value="P-loop_NTPase"/>
</dbReference>
<gene>
    <name evidence="8" type="ORF">SSS_7276</name>
</gene>
<dbReference type="GO" id="GO:0003676">
    <property type="term" value="F:nucleic acid binding"/>
    <property type="evidence" value="ECO:0007669"/>
    <property type="project" value="InterPro"/>
</dbReference>
<feature type="domain" description="Helicase ATP-binding" evidence="6">
    <location>
        <begin position="174"/>
        <end position="370"/>
    </location>
</feature>
<dbReference type="EMBL" id="WVUK01000053">
    <property type="protein sequence ID" value="KAF7494508.1"/>
    <property type="molecule type" value="Genomic_DNA"/>
</dbReference>
<dbReference type="SUPFAM" id="SSF52540">
    <property type="entry name" value="P-loop containing nucleoside triphosphate hydrolases"/>
    <property type="match status" value="1"/>
</dbReference>
<dbReference type="InterPro" id="IPR011545">
    <property type="entry name" value="DEAD/DEAH_box_helicase_dom"/>
</dbReference>
<dbReference type="GO" id="GO:0016787">
    <property type="term" value="F:hydrolase activity"/>
    <property type="evidence" value="ECO:0007669"/>
    <property type="project" value="UniProtKB-KW"/>
</dbReference>
<dbReference type="InterPro" id="IPR001650">
    <property type="entry name" value="Helicase_C-like"/>
</dbReference>
<evidence type="ECO:0000313" key="10">
    <source>
        <dbReference type="Proteomes" id="UP000070412"/>
    </source>
</evidence>
<dbReference type="AlphaFoldDB" id="A0A834RDD0"/>
<keyword evidence="5" id="KW-0067">ATP-binding</keyword>
<accession>A0A834RDD0</accession>
<evidence type="ECO:0000256" key="3">
    <source>
        <dbReference type="ARBA" id="ARBA00022801"/>
    </source>
</evidence>
<dbReference type="PROSITE" id="PS51194">
    <property type="entry name" value="HELICASE_CTER"/>
    <property type="match status" value="1"/>
</dbReference>
<dbReference type="GO" id="GO:0005524">
    <property type="term" value="F:ATP binding"/>
    <property type="evidence" value="ECO:0007669"/>
    <property type="project" value="UniProtKB-KW"/>
</dbReference>
<evidence type="ECO:0000256" key="5">
    <source>
        <dbReference type="ARBA" id="ARBA00022840"/>
    </source>
</evidence>
<evidence type="ECO:0000256" key="1">
    <source>
        <dbReference type="ARBA" id="ARBA00012552"/>
    </source>
</evidence>
<proteinExistence type="predicted"/>
<dbReference type="EC" id="3.6.4.13" evidence="1"/>
<keyword evidence="2" id="KW-0547">Nucleotide-binding</keyword>
<keyword evidence="4 8" id="KW-0347">Helicase</keyword>
<dbReference type="GO" id="GO:0003724">
    <property type="term" value="F:RNA helicase activity"/>
    <property type="evidence" value="ECO:0007669"/>
    <property type="project" value="UniProtKB-EC"/>
</dbReference>
<evidence type="ECO:0000313" key="9">
    <source>
        <dbReference type="EnsemblMetazoa" id="KAF7494508.1"/>
    </source>
</evidence>
<dbReference type="OrthoDB" id="10256233at2759"/>
<dbReference type="EnsemblMetazoa" id="SSS_7276s_mrna">
    <property type="protein sequence ID" value="KAF7494508.1"/>
    <property type="gene ID" value="SSS_7276"/>
</dbReference>
<dbReference type="CDD" id="cd18787">
    <property type="entry name" value="SF2_C_DEAD"/>
    <property type="match status" value="1"/>
</dbReference>
<sequence length="566" mass="65002">MFQNSFCRSASYDRFKHLQQSIIQSIRFLSTEQIPIIKIPKYLQTNLSNAIYHEHRKVARSKKISTTNLRTELDRKHLYKKIISWSGDRKLFHYYGRRYDPNNVPLISKLFLKERYNGHSMTIHNFSENPSILQRNSIEEISFTALGLDNDLIASIKDIIGNNSKPSNIQHAVIPKILQFKNVIFSAETGSGKTIAYLAPLIQIIHQSKQLDRNQNRNPKLPYALIILPFRELTEQIGKIAKILARKKDVGVATMIGGLPKHIPQTGMDLIITTIGMIDSHLNNGIYSLRKLDHLVLDESDTLFDDSFLFETMDLIEKLNLNHSQNLVEDDNAIDVPHKLNGTQLICSSATMPQSLDSSIGNVIDMEEDVDQISTKSLHSLHSNIKHIFYRVNRHEKIRKLLELMFEARSNGHPTIIFTNRIDAVNWLYHFLNEKDFPCVRLTKEMDEEERFHSYNSFENGEFNILVATDLGSRGLDTINVRHVINYDCPHYVADYIHRSGRTGRLGSSFVGKVSTLVSFKPDAFMVMELEKAVRLCQPISQTDGNIKLLIRKKSADKKNKLMKNF</sequence>
<dbReference type="PANTHER" id="PTHR47958">
    <property type="entry name" value="ATP-DEPENDENT RNA HELICASE DBP3"/>
    <property type="match status" value="1"/>
</dbReference>